<feature type="non-terminal residue" evidence="1">
    <location>
        <position position="99"/>
    </location>
</feature>
<comment type="caution">
    <text evidence="1">The sequence shown here is derived from an EMBL/GenBank/DDBJ whole genome shotgun (WGS) entry which is preliminary data.</text>
</comment>
<dbReference type="Proteomes" id="UP000823561">
    <property type="component" value="Chromosome 11"/>
</dbReference>
<gene>
    <name evidence="1" type="ORF">AALO_G00151330</name>
</gene>
<dbReference type="AlphaFoldDB" id="A0AAV6GID5"/>
<name>A0AAV6GID5_9TELE</name>
<accession>A0AAV6GID5</accession>
<dbReference type="EMBL" id="JADWDJ010000011">
    <property type="protein sequence ID" value="KAG5273440.1"/>
    <property type="molecule type" value="Genomic_DNA"/>
</dbReference>
<evidence type="ECO:0000313" key="2">
    <source>
        <dbReference type="Proteomes" id="UP000823561"/>
    </source>
</evidence>
<proteinExistence type="predicted"/>
<reference evidence="1" key="1">
    <citation type="submission" date="2020-10" db="EMBL/GenBank/DDBJ databases">
        <title>Chromosome-scale genome assembly of the Allis shad, Alosa alosa.</title>
        <authorList>
            <person name="Margot Z."/>
            <person name="Christophe K."/>
            <person name="Cabau C."/>
            <person name="Louis A."/>
            <person name="Berthelot C."/>
            <person name="Parey E."/>
            <person name="Roest Crollius H."/>
            <person name="Montfort J."/>
            <person name="Robinson-Rechavi M."/>
            <person name="Bucao C."/>
            <person name="Bouchez O."/>
            <person name="Gislard M."/>
            <person name="Lluch J."/>
            <person name="Milhes M."/>
            <person name="Lampietro C."/>
            <person name="Lopez Roques C."/>
            <person name="Donnadieu C."/>
            <person name="Braasch I."/>
            <person name="Desvignes T."/>
            <person name="Postlethwait J."/>
            <person name="Bobe J."/>
            <person name="Guiguen Y."/>
        </authorList>
    </citation>
    <scope>NUCLEOTIDE SEQUENCE</scope>
    <source>
        <strain evidence="1">M-15738</strain>
        <tissue evidence="1">Blood</tissue>
    </source>
</reference>
<organism evidence="1 2">
    <name type="scientific">Alosa alosa</name>
    <name type="common">allis shad</name>
    <dbReference type="NCBI Taxonomy" id="278164"/>
    <lineage>
        <taxon>Eukaryota</taxon>
        <taxon>Metazoa</taxon>
        <taxon>Chordata</taxon>
        <taxon>Craniata</taxon>
        <taxon>Vertebrata</taxon>
        <taxon>Euteleostomi</taxon>
        <taxon>Actinopterygii</taxon>
        <taxon>Neopterygii</taxon>
        <taxon>Teleostei</taxon>
        <taxon>Clupei</taxon>
        <taxon>Clupeiformes</taxon>
        <taxon>Clupeoidei</taxon>
        <taxon>Clupeidae</taxon>
        <taxon>Alosa</taxon>
    </lineage>
</organism>
<protein>
    <submittedName>
        <fullName evidence="1">Uncharacterized protein</fullName>
    </submittedName>
</protein>
<keyword evidence="2" id="KW-1185">Reference proteome</keyword>
<evidence type="ECO:0000313" key="1">
    <source>
        <dbReference type="EMBL" id="KAG5273440.1"/>
    </source>
</evidence>
<sequence length="99" mass="12061">NLQRATTQGHTDDDGEYKPLYRIFPVHPIFLSMAQPGLTWQEILDIKLLQERVWLEERMEQVRCLIAKEVEWRMMTFHEQWKPEEKKMMVARNDDKKME</sequence>
<feature type="non-terminal residue" evidence="1">
    <location>
        <position position="1"/>
    </location>
</feature>